<evidence type="ECO:0000259" key="8">
    <source>
        <dbReference type="PROSITE" id="PS50102"/>
    </source>
</evidence>
<dbReference type="GO" id="GO:0005654">
    <property type="term" value="C:nucleoplasm"/>
    <property type="evidence" value="ECO:0007669"/>
    <property type="project" value="UniProtKB-SubCell"/>
</dbReference>
<dbReference type="GO" id="GO:0003723">
    <property type="term" value="F:RNA binding"/>
    <property type="evidence" value="ECO:0007669"/>
    <property type="project" value="UniProtKB-UniRule"/>
</dbReference>
<dbReference type="Proteomes" id="UP001604277">
    <property type="component" value="Unassembled WGS sequence"/>
</dbReference>
<sequence length="464" mass="51334">MAKPSLDEETAKKVIRQVEFYFSDSNLPRDKFLKNTISESDDGMVSLALICSFSRMRSHLGLGDVKPEDVSEDTVNAVAETLGTSTFLKISEDGKKVGRVTELAKPEEVIEQSDVRTIAAAPLEYDLKLEDVESFFNKYAKVNSVRLPRHVADKRLFCGTALIEFSTEEDAASVLKQSLSYAGVELELKPKKDFDQERTKQEEEVEKTRSQVGSNRKNKASARPDYPEGLIVAFKLKRISSGGSAEQNGNDEPVSDTGGAPKTDGEQDTPQNITEETEKKTSGDVEDEGNDKNNVGGDEENEEDTTGAENEVQESKGVDEEKSTFAEYKDNKDVVMREDLKSIFQKFGTVKFIDFKIGSDSGYVRFEDAGAAQKARAAAVLAEEGGLIVKNFVATLDPVTGDAEREYWSLLRTNQEKHRDNYKSNRGRGGRHNRGGRHFNGKHSRSSENDSASRPNKVQKVTAG</sequence>
<feature type="compositionally biased region" description="Basic and acidic residues" evidence="7">
    <location>
        <begin position="313"/>
        <end position="324"/>
    </location>
</feature>
<dbReference type="InterPro" id="IPR035979">
    <property type="entry name" value="RBD_domain_sf"/>
</dbReference>
<evidence type="ECO:0000259" key="9">
    <source>
        <dbReference type="PROSITE" id="PS50961"/>
    </source>
</evidence>
<dbReference type="SMART" id="SM00715">
    <property type="entry name" value="LA"/>
    <property type="match status" value="1"/>
</dbReference>
<dbReference type="PANTHER" id="PTHR22792:SF140">
    <property type="entry name" value="ACHILLES, ISOFORM A"/>
    <property type="match status" value="1"/>
</dbReference>
<dbReference type="InterPro" id="IPR045180">
    <property type="entry name" value="La_dom_prot"/>
</dbReference>
<feature type="domain" description="RRM" evidence="8">
    <location>
        <begin position="116"/>
        <end position="193"/>
    </location>
</feature>
<feature type="compositionally biased region" description="Basic and acidic residues" evidence="7">
    <location>
        <begin position="192"/>
        <end position="209"/>
    </location>
</feature>
<evidence type="ECO:0000256" key="6">
    <source>
        <dbReference type="PROSITE-ProRule" id="PRU00332"/>
    </source>
</evidence>
<evidence type="ECO:0000256" key="3">
    <source>
        <dbReference type="ARBA" id="ARBA00022884"/>
    </source>
</evidence>
<feature type="compositionally biased region" description="Basic residues" evidence="7">
    <location>
        <begin position="425"/>
        <end position="444"/>
    </location>
</feature>
<comment type="subcellular location">
    <subcellularLocation>
        <location evidence="1">Nucleus</location>
        <location evidence="1">Nucleolus</location>
    </subcellularLocation>
    <subcellularLocation>
        <location evidence="2">Nucleus</location>
        <location evidence="2">Nucleoplasm</location>
    </subcellularLocation>
</comment>
<evidence type="ECO:0000313" key="11">
    <source>
        <dbReference type="EMBL" id="KAL2548397.1"/>
    </source>
</evidence>
<dbReference type="PROSITE" id="PS51939">
    <property type="entry name" value="XRRM"/>
    <property type="match status" value="1"/>
</dbReference>
<proteinExistence type="predicted"/>
<gene>
    <name evidence="11" type="ORF">Fot_09927</name>
</gene>
<keyword evidence="3 6" id="KW-0694">RNA-binding</keyword>
<name>A0ABD1WFD2_9LAMI</name>
<dbReference type="Pfam" id="PF05383">
    <property type="entry name" value="La"/>
    <property type="match status" value="1"/>
</dbReference>
<evidence type="ECO:0000313" key="12">
    <source>
        <dbReference type="Proteomes" id="UP001604277"/>
    </source>
</evidence>
<keyword evidence="12" id="KW-1185">Reference proteome</keyword>
<feature type="domain" description="HTH La-type RNA-binding" evidence="9">
    <location>
        <begin position="4"/>
        <end position="107"/>
    </location>
</feature>
<dbReference type="InterPro" id="IPR012677">
    <property type="entry name" value="Nucleotide-bd_a/b_plait_sf"/>
</dbReference>
<evidence type="ECO:0000256" key="7">
    <source>
        <dbReference type="SAM" id="MobiDB-lite"/>
    </source>
</evidence>
<dbReference type="InterPro" id="IPR014886">
    <property type="entry name" value="La_xRRM"/>
</dbReference>
<dbReference type="InterPro" id="IPR000504">
    <property type="entry name" value="RRM_dom"/>
</dbReference>
<dbReference type="InterPro" id="IPR036388">
    <property type="entry name" value="WH-like_DNA-bd_sf"/>
</dbReference>
<dbReference type="Pfam" id="PF08777">
    <property type="entry name" value="RRM_3"/>
    <property type="match status" value="1"/>
</dbReference>
<feature type="region of interest" description="Disordered" evidence="7">
    <location>
        <begin position="241"/>
        <end position="324"/>
    </location>
</feature>
<accession>A0ABD1WFD2</accession>
<evidence type="ECO:0000259" key="10">
    <source>
        <dbReference type="PROSITE" id="PS51939"/>
    </source>
</evidence>
<reference evidence="12" key="1">
    <citation type="submission" date="2024-07" db="EMBL/GenBank/DDBJ databases">
        <title>Two chromosome-level genome assemblies of Korean endemic species Abeliophyllum distichum and Forsythia ovata (Oleaceae).</title>
        <authorList>
            <person name="Jang H."/>
        </authorList>
    </citation>
    <scope>NUCLEOTIDE SEQUENCE [LARGE SCALE GENOMIC DNA]</scope>
</reference>
<dbReference type="CDD" id="cd08030">
    <property type="entry name" value="LA_like_plant"/>
    <property type="match status" value="1"/>
</dbReference>
<dbReference type="CDD" id="cd12291">
    <property type="entry name" value="RRM1_La"/>
    <property type="match status" value="1"/>
</dbReference>
<dbReference type="InterPro" id="IPR036390">
    <property type="entry name" value="WH_DNA-bd_sf"/>
</dbReference>
<dbReference type="FunFam" id="1.10.10.10:FF:000795">
    <property type="entry name" value="La protein 2"/>
    <property type="match status" value="1"/>
</dbReference>
<dbReference type="GO" id="GO:1990904">
    <property type="term" value="C:ribonucleoprotein complex"/>
    <property type="evidence" value="ECO:0007669"/>
    <property type="project" value="UniProtKB-UniRule"/>
</dbReference>
<feature type="compositionally biased region" description="Polar residues" evidence="7">
    <location>
        <begin position="241"/>
        <end position="250"/>
    </location>
</feature>
<evidence type="ECO:0000256" key="4">
    <source>
        <dbReference type="ARBA" id="ARBA00023242"/>
    </source>
</evidence>
<dbReference type="Pfam" id="PF00076">
    <property type="entry name" value="RRM_1"/>
    <property type="match status" value="1"/>
</dbReference>
<dbReference type="SUPFAM" id="SSF46785">
    <property type="entry name" value="Winged helix' DNA-binding domain"/>
    <property type="match status" value="1"/>
</dbReference>
<feature type="region of interest" description="Disordered" evidence="7">
    <location>
        <begin position="416"/>
        <end position="464"/>
    </location>
</feature>
<dbReference type="EMBL" id="JBFOLJ010000003">
    <property type="protein sequence ID" value="KAL2548397.1"/>
    <property type="molecule type" value="Genomic_DNA"/>
</dbReference>
<dbReference type="Gene3D" id="1.10.10.10">
    <property type="entry name" value="Winged helix-like DNA-binding domain superfamily/Winged helix DNA-binding domain"/>
    <property type="match status" value="1"/>
</dbReference>
<dbReference type="PRINTS" id="PR00302">
    <property type="entry name" value="LUPUSLA"/>
</dbReference>
<protein>
    <submittedName>
        <fullName evidence="11">La protein 1</fullName>
    </submittedName>
</protein>
<dbReference type="InterPro" id="IPR006630">
    <property type="entry name" value="La_HTH"/>
</dbReference>
<dbReference type="AlphaFoldDB" id="A0ABD1WFD2"/>
<comment type="caution">
    <text evidence="11">The sequence shown here is derived from an EMBL/GenBank/DDBJ whole genome shotgun (WGS) entry which is preliminary data.</text>
</comment>
<dbReference type="InterPro" id="IPR002344">
    <property type="entry name" value="Lupus_La"/>
</dbReference>
<feature type="region of interest" description="Disordered" evidence="7">
    <location>
        <begin position="192"/>
        <end position="224"/>
    </location>
</feature>
<comment type="function">
    <text evidence="5">Binds to the 3' poly(U) terminus of nascent RNA polymerase III transcripts, protecting them from exonuclease digestion and facilitating their folding and maturation.</text>
</comment>
<feature type="compositionally biased region" description="Acidic residues" evidence="7">
    <location>
        <begin position="297"/>
        <end position="306"/>
    </location>
</feature>
<evidence type="ECO:0000256" key="2">
    <source>
        <dbReference type="ARBA" id="ARBA00004642"/>
    </source>
</evidence>
<evidence type="ECO:0000256" key="1">
    <source>
        <dbReference type="ARBA" id="ARBA00004604"/>
    </source>
</evidence>
<dbReference type="SUPFAM" id="SSF54928">
    <property type="entry name" value="RNA-binding domain, RBD"/>
    <property type="match status" value="2"/>
</dbReference>
<dbReference type="PANTHER" id="PTHR22792">
    <property type="entry name" value="LUPUS LA PROTEIN-RELATED"/>
    <property type="match status" value="1"/>
</dbReference>
<dbReference type="PROSITE" id="PS50102">
    <property type="entry name" value="RRM"/>
    <property type="match status" value="1"/>
</dbReference>
<organism evidence="11 12">
    <name type="scientific">Forsythia ovata</name>
    <dbReference type="NCBI Taxonomy" id="205694"/>
    <lineage>
        <taxon>Eukaryota</taxon>
        <taxon>Viridiplantae</taxon>
        <taxon>Streptophyta</taxon>
        <taxon>Embryophyta</taxon>
        <taxon>Tracheophyta</taxon>
        <taxon>Spermatophyta</taxon>
        <taxon>Magnoliopsida</taxon>
        <taxon>eudicotyledons</taxon>
        <taxon>Gunneridae</taxon>
        <taxon>Pentapetalae</taxon>
        <taxon>asterids</taxon>
        <taxon>lamiids</taxon>
        <taxon>Lamiales</taxon>
        <taxon>Oleaceae</taxon>
        <taxon>Forsythieae</taxon>
        <taxon>Forsythia</taxon>
    </lineage>
</organism>
<feature type="domain" description="XRRM" evidence="10">
    <location>
        <begin position="319"/>
        <end position="445"/>
    </location>
</feature>
<dbReference type="Gene3D" id="3.30.70.330">
    <property type="match status" value="2"/>
</dbReference>
<evidence type="ECO:0000256" key="5">
    <source>
        <dbReference type="ARBA" id="ARBA00057261"/>
    </source>
</evidence>
<dbReference type="GO" id="GO:0005730">
    <property type="term" value="C:nucleolus"/>
    <property type="evidence" value="ECO:0007669"/>
    <property type="project" value="UniProtKB-SubCell"/>
</dbReference>
<keyword evidence="4" id="KW-0539">Nucleus</keyword>
<dbReference type="PROSITE" id="PS50961">
    <property type="entry name" value="HTH_LA"/>
    <property type="match status" value="1"/>
</dbReference>
<dbReference type="SMART" id="SM00360">
    <property type="entry name" value="RRM"/>
    <property type="match status" value="2"/>
</dbReference>